<sequence length="43" mass="4806">MTSDKTGEVELPLWKRLLWFAALWIAGVASVTVVSYALRSLII</sequence>
<name>A0A1I7C1Y9_9HYPH</name>
<keyword evidence="1" id="KW-0812">Transmembrane</keyword>
<proteinExistence type="predicted"/>
<dbReference type="AlphaFoldDB" id="A0A1I7C1Y9"/>
<evidence type="ECO:0000313" key="3">
    <source>
        <dbReference type="Proteomes" id="UP000183371"/>
    </source>
</evidence>
<dbReference type="EMBL" id="FPBD01000005">
    <property type="protein sequence ID" value="SFT93435.1"/>
    <property type="molecule type" value="Genomic_DNA"/>
</dbReference>
<protein>
    <recommendedName>
        <fullName evidence="4">DUF2474 domain-containing protein</fullName>
    </recommendedName>
</protein>
<reference evidence="3" key="1">
    <citation type="submission" date="2016-10" db="EMBL/GenBank/DDBJ databases">
        <authorList>
            <person name="Varghese N."/>
            <person name="Submissions S."/>
        </authorList>
    </citation>
    <scope>NUCLEOTIDE SEQUENCE [LARGE SCALE GENOMIC DNA]</scope>
    <source>
        <strain evidence="3">DSM 17465</strain>
    </source>
</reference>
<keyword evidence="1" id="KW-0472">Membrane</keyword>
<gene>
    <name evidence="2" type="ORF">SAMN05444141_10554</name>
</gene>
<dbReference type="Proteomes" id="UP000183371">
    <property type="component" value="Unassembled WGS sequence"/>
</dbReference>
<dbReference type="RefSeq" id="WP_014284191.1">
    <property type="nucleotide sequence ID" value="NZ_FPBD01000005.1"/>
</dbReference>
<accession>A0A1I7C1Y9</accession>
<feature type="transmembrane region" description="Helical" evidence="1">
    <location>
        <begin position="17"/>
        <end position="38"/>
    </location>
</feature>
<organism evidence="2 3">
    <name type="scientific">Pseudovibrio denitrificans</name>
    <dbReference type="NCBI Taxonomy" id="258256"/>
    <lineage>
        <taxon>Bacteria</taxon>
        <taxon>Pseudomonadati</taxon>
        <taxon>Pseudomonadota</taxon>
        <taxon>Alphaproteobacteria</taxon>
        <taxon>Hyphomicrobiales</taxon>
        <taxon>Stappiaceae</taxon>
        <taxon>Pseudovibrio</taxon>
    </lineage>
</organism>
<evidence type="ECO:0000313" key="2">
    <source>
        <dbReference type="EMBL" id="SFT93435.1"/>
    </source>
</evidence>
<keyword evidence="1" id="KW-1133">Transmembrane helix</keyword>
<evidence type="ECO:0000256" key="1">
    <source>
        <dbReference type="SAM" id="Phobius"/>
    </source>
</evidence>
<keyword evidence="3" id="KW-1185">Reference proteome</keyword>
<evidence type="ECO:0008006" key="4">
    <source>
        <dbReference type="Google" id="ProtNLM"/>
    </source>
</evidence>